<dbReference type="RefSeq" id="YP_009855849.1">
    <property type="nucleotide sequence ID" value="NC_048848.1"/>
</dbReference>
<organism evidence="2 3">
    <name type="scientific">Butyrivibrio phage Arawn</name>
    <dbReference type="NCBI Taxonomy" id="2724180"/>
    <lineage>
        <taxon>Viruses</taxon>
        <taxon>Duplodnaviria</taxon>
        <taxon>Heunggongvirae</taxon>
        <taxon>Uroviricota</taxon>
        <taxon>Caudoviricetes</taxon>
        <taxon>Arawnvirus</taxon>
        <taxon>Arawnvirus arawn</taxon>
    </lineage>
</organism>
<dbReference type="GeneID" id="55626590"/>
<proteinExistence type="predicted"/>
<evidence type="ECO:0000313" key="3">
    <source>
        <dbReference type="Proteomes" id="UP000464519"/>
    </source>
</evidence>
<evidence type="ECO:0000256" key="1">
    <source>
        <dbReference type="SAM" id="MobiDB-lite"/>
    </source>
</evidence>
<dbReference type="Proteomes" id="UP000464519">
    <property type="component" value="Segment"/>
</dbReference>
<accession>A0A6B9SRH1</accession>
<evidence type="ECO:0000313" key="2">
    <source>
        <dbReference type="EMBL" id="QHJ73550.1"/>
    </source>
</evidence>
<reference evidence="2 3" key="1">
    <citation type="submission" date="2019-12" db="EMBL/GenBank/DDBJ databases">
        <title>The Isolation and Genome Sequencing of Six Novel Lytic Bacteriophages from the Rumen Active Against Butyrivibrio fibrisolvens.</title>
        <authorList>
            <person name="Friedersdorff J.C.A."/>
            <person name="Kingston-Smith A.H."/>
            <person name="Pachebat J.A."/>
            <person name="Rooke D."/>
            <person name="Creevey C.J."/>
        </authorList>
    </citation>
    <scope>NUCLEOTIDE SEQUENCE [LARGE SCALE GENOMIC DNA]</scope>
</reference>
<sequence length="159" mass="17217">MAEINTTGLEELSDAFMRHEAAADKAVEAMLQAEADEYVKAYKHAAAGYGIRKTGGFIESIKAGSIKDEGTAKSIEIVPEGRTDHGADYGGGYSNKGNKRKGKAQNGKVRYATIGYIFEYGTSTLAARPWLTQGQLQAEQPAYEKAQEIWGKYVEGTLS</sequence>
<name>A0A6B9SRH1_9CAUD</name>
<keyword evidence="3" id="KW-1185">Reference proteome</keyword>
<evidence type="ECO:0008006" key="4">
    <source>
        <dbReference type="Google" id="ProtNLM"/>
    </source>
</evidence>
<protein>
    <recommendedName>
        <fullName evidence="4">HK97 gp10 family phage protein</fullName>
    </recommendedName>
</protein>
<dbReference type="EMBL" id="MN882550">
    <property type="protein sequence ID" value="QHJ73550.1"/>
    <property type="molecule type" value="Genomic_DNA"/>
</dbReference>
<feature type="region of interest" description="Disordered" evidence="1">
    <location>
        <begin position="81"/>
        <end position="104"/>
    </location>
</feature>